<dbReference type="AlphaFoldDB" id="A0AAF0TUB9"/>
<protein>
    <submittedName>
        <fullName evidence="1">Uncharacterized protein</fullName>
    </submittedName>
</protein>
<keyword evidence="2" id="KW-1185">Reference proteome</keyword>
<sequence length="129" mass="14567">MLRCLFSSGCYQYEEDEKDLFGSDDDDEDYVKTLSKSGFSVAVLPPTLNTNHLTREGFGQGHWQYDSGAGIPPRQNCGYGPKFFNGHHAECFVSELKFAKSEETLGRKCIDFQEVHSFLGFLLLLPNFP</sequence>
<dbReference type="Proteomes" id="UP001234989">
    <property type="component" value="Chromosome 4"/>
</dbReference>
<name>A0AAF0TUB9_SOLVR</name>
<reference evidence="1" key="1">
    <citation type="submission" date="2023-08" db="EMBL/GenBank/DDBJ databases">
        <title>A de novo genome assembly of Solanum verrucosum Schlechtendal, a Mexican diploid species geographically isolated from the other diploid A-genome species in potato relatives.</title>
        <authorList>
            <person name="Hosaka K."/>
        </authorList>
    </citation>
    <scope>NUCLEOTIDE SEQUENCE</scope>
    <source>
        <tissue evidence="1">Young leaves</tissue>
    </source>
</reference>
<organism evidence="1 2">
    <name type="scientific">Solanum verrucosum</name>
    <dbReference type="NCBI Taxonomy" id="315347"/>
    <lineage>
        <taxon>Eukaryota</taxon>
        <taxon>Viridiplantae</taxon>
        <taxon>Streptophyta</taxon>
        <taxon>Embryophyta</taxon>
        <taxon>Tracheophyta</taxon>
        <taxon>Spermatophyta</taxon>
        <taxon>Magnoliopsida</taxon>
        <taxon>eudicotyledons</taxon>
        <taxon>Gunneridae</taxon>
        <taxon>Pentapetalae</taxon>
        <taxon>asterids</taxon>
        <taxon>lamiids</taxon>
        <taxon>Solanales</taxon>
        <taxon>Solanaceae</taxon>
        <taxon>Solanoideae</taxon>
        <taxon>Solaneae</taxon>
        <taxon>Solanum</taxon>
    </lineage>
</organism>
<evidence type="ECO:0000313" key="2">
    <source>
        <dbReference type="Proteomes" id="UP001234989"/>
    </source>
</evidence>
<proteinExistence type="predicted"/>
<accession>A0AAF0TUB9</accession>
<dbReference type="EMBL" id="CP133615">
    <property type="protein sequence ID" value="WMV26470.1"/>
    <property type="molecule type" value="Genomic_DNA"/>
</dbReference>
<gene>
    <name evidence="1" type="ORF">MTR67_019855</name>
</gene>
<evidence type="ECO:0000313" key="1">
    <source>
        <dbReference type="EMBL" id="WMV26470.1"/>
    </source>
</evidence>